<gene>
    <name evidence="2" type="ORF">MGAL_10B025728</name>
</gene>
<dbReference type="InterPro" id="IPR001073">
    <property type="entry name" value="C1q_dom"/>
</dbReference>
<dbReference type="OrthoDB" id="10628440at2759"/>
<proteinExistence type="predicted"/>
<dbReference type="SUPFAM" id="SSF49842">
    <property type="entry name" value="TNF-like"/>
    <property type="match status" value="1"/>
</dbReference>
<evidence type="ECO:0000259" key="1">
    <source>
        <dbReference type="Pfam" id="PF00386"/>
    </source>
</evidence>
<organism evidence="2 3">
    <name type="scientific">Mytilus galloprovincialis</name>
    <name type="common">Mediterranean mussel</name>
    <dbReference type="NCBI Taxonomy" id="29158"/>
    <lineage>
        <taxon>Eukaryota</taxon>
        <taxon>Metazoa</taxon>
        <taxon>Spiralia</taxon>
        <taxon>Lophotrochozoa</taxon>
        <taxon>Mollusca</taxon>
        <taxon>Bivalvia</taxon>
        <taxon>Autobranchia</taxon>
        <taxon>Pteriomorphia</taxon>
        <taxon>Mytilida</taxon>
        <taxon>Mytiloidea</taxon>
        <taxon>Mytilidae</taxon>
        <taxon>Mytilinae</taxon>
        <taxon>Mytilus</taxon>
    </lineage>
</organism>
<feature type="domain" description="C1q" evidence="1">
    <location>
        <begin position="121"/>
        <end position="198"/>
    </location>
</feature>
<evidence type="ECO:0000313" key="2">
    <source>
        <dbReference type="EMBL" id="VDI06754.1"/>
    </source>
</evidence>
<dbReference type="Gene3D" id="2.60.120.40">
    <property type="match status" value="1"/>
</dbReference>
<evidence type="ECO:0000313" key="3">
    <source>
        <dbReference type="Proteomes" id="UP000596742"/>
    </source>
</evidence>
<protein>
    <recommendedName>
        <fullName evidence="1">C1q domain-containing protein</fullName>
    </recommendedName>
</protein>
<keyword evidence="3" id="KW-1185">Reference proteome</keyword>
<dbReference type="Proteomes" id="UP000596742">
    <property type="component" value="Unassembled WGS sequence"/>
</dbReference>
<dbReference type="InterPro" id="IPR008983">
    <property type="entry name" value="Tumour_necrosis_fac-like_dom"/>
</dbReference>
<accession>A0A8B6CKR9</accession>
<dbReference type="AlphaFoldDB" id="A0A8B6CKR9"/>
<dbReference type="Pfam" id="PF00386">
    <property type="entry name" value="C1q"/>
    <property type="match status" value="1"/>
</dbReference>
<comment type="caution">
    <text evidence="2">The sequence shown here is derived from an EMBL/GenBank/DDBJ whole genome shotgun (WGS) entry which is preliminary data.</text>
</comment>
<dbReference type="EMBL" id="UYJE01001969">
    <property type="protein sequence ID" value="VDI06754.1"/>
    <property type="molecule type" value="Genomic_DNA"/>
</dbReference>
<name>A0A8B6CKR9_MYTGA</name>
<reference evidence="2" key="1">
    <citation type="submission" date="2018-11" db="EMBL/GenBank/DDBJ databases">
        <authorList>
            <person name="Alioto T."/>
            <person name="Alioto T."/>
        </authorList>
    </citation>
    <scope>NUCLEOTIDE SEQUENCE</scope>
</reference>
<sequence length="213" mass="23786">MPLLDNLEATLKADLDVRKLNSFIRQVVKKEVEDVMHGDMKKIMNKSVSNVENLSHRTNEMKLGLDSKFDKLKKEKEMQDEENTVLLSCNGKGGFVGSSRTILFQKVNRFTGISGAAVNKFKSDGKFVCETKGLYLIAANINTYTDGAWFKIIKNHDELTRTYISNHGEDSGWHSSTGVTYAMLSPLDTVYIQTGKAMTVSGTHTSLTIIKLK</sequence>